<feature type="compositionally biased region" description="Low complexity" evidence="1">
    <location>
        <begin position="83"/>
        <end position="93"/>
    </location>
</feature>
<reference evidence="3" key="1">
    <citation type="submission" date="2016-11" db="UniProtKB">
        <authorList>
            <consortium name="WormBaseParasite"/>
        </authorList>
    </citation>
    <scope>IDENTIFICATION</scope>
</reference>
<dbReference type="AlphaFoldDB" id="A0A1I7WX47"/>
<protein>
    <submittedName>
        <fullName evidence="3">Mediator complex subunit 29</fullName>
    </submittedName>
</protein>
<feature type="compositionally biased region" description="Low complexity" evidence="1">
    <location>
        <begin position="35"/>
        <end position="49"/>
    </location>
</feature>
<organism evidence="2 3">
    <name type="scientific">Heterorhabditis bacteriophora</name>
    <name type="common">Entomopathogenic nematode worm</name>
    <dbReference type="NCBI Taxonomy" id="37862"/>
    <lineage>
        <taxon>Eukaryota</taxon>
        <taxon>Metazoa</taxon>
        <taxon>Ecdysozoa</taxon>
        <taxon>Nematoda</taxon>
        <taxon>Chromadorea</taxon>
        <taxon>Rhabditida</taxon>
        <taxon>Rhabditina</taxon>
        <taxon>Rhabditomorpha</taxon>
        <taxon>Strongyloidea</taxon>
        <taxon>Heterorhabditidae</taxon>
        <taxon>Heterorhabditis</taxon>
    </lineage>
</organism>
<feature type="region of interest" description="Disordered" evidence="1">
    <location>
        <begin position="35"/>
        <end position="93"/>
    </location>
</feature>
<evidence type="ECO:0000313" key="2">
    <source>
        <dbReference type="Proteomes" id="UP000095283"/>
    </source>
</evidence>
<dbReference type="WBParaSite" id="Hba_09780">
    <property type="protein sequence ID" value="Hba_09780"/>
    <property type="gene ID" value="Hba_09780"/>
</dbReference>
<feature type="compositionally biased region" description="Polar residues" evidence="1">
    <location>
        <begin position="62"/>
        <end position="73"/>
    </location>
</feature>
<accession>A0A1I7WX47</accession>
<dbReference type="Proteomes" id="UP000095283">
    <property type="component" value="Unplaced"/>
</dbReference>
<name>A0A1I7WX47_HETBA</name>
<evidence type="ECO:0000256" key="1">
    <source>
        <dbReference type="SAM" id="MobiDB-lite"/>
    </source>
</evidence>
<sequence>MLYATICVTAFMTMCIPNRRLVYSKYCSIQDGNPATPASVPAPSPAASSIADESLDEKSRLESPSWSNPNHGQRTPIPPSTSQMHPGGPPAGMMMQAGMLPGIMQPGMMPPTMQPVRKESIVDKLYFLHESLKILELSITL</sequence>
<keyword evidence="2" id="KW-1185">Reference proteome</keyword>
<proteinExistence type="predicted"/>
<evidence type="ECO:0000313" key="3">
    <source>
        <dbReference type="WBParaSite" id="Hba_09780"/>
    </source>
</evidence>